<dbReference type="InterPro" id="IPR011989">
    <property type="entry name" value="ARM-like"/>
</dbReference>
<protein>
    <submittedName>
        <fullName evidence="2">Uncharacterized protein</fullName>
    </submittedName>
</protein>
<dbReference type="Gramene" id="TVU33421">
    <property type="protein sequence ID" value="TVU33421"/>
    <property type="gene ID" value="EJB05_25238"/>
</dbReference>
<dbReference type="PANTHER" id="PTHR33115">
    <property type="entry name" value="ARM REPEAT SUPERFAMILY PROTEIN"/>
    <property type="match status" value="1"/>
</dbReference>
<dbReference type="PANTHER" id="PTHR33115:SF72">
    <property type="match status" value="1"/>
</dbReference>
<sequence length="601" mass="65767">MSAIEILLLSAVKKQLVVSVEEALSNRFFCPAPGRWDDSRAGPRMRMTRTYRSWRSTHVLQLFASGLGTLAFFWATVVLLGGFSTMLSRLDFWFITAIVFIETARVVGYNSGPEAKFFIEVPAVFWRDNLFGRFSTAPVLIAQAPIVAATACVTLSIVRVVGIARHYGYGGPNHTDGSNGNLKPALILFYTLVLTQGALFFLWLGIAMNRRKRAENLKEYFDNSEVIKLMDGMKLMHKYVIATFDTCIEKGVVCTMNRTLVSFAAELLQSEYSGDHVSAVSLLYVLISRKEREAGVVHQICASEKFAGRLFQLISFKSPLDRNTKLYTAEIVEKIAGKLRLSDIPEAAHSISSLLEGHVMETVAQTSLQTPGENPTIMNTDSGPRGKPVSHGLLILCGLADDPENCTKIYETPGLVPKIVTPISHGLPKFMGNDGKTIQIVKASLVVAAKLTSGTGETSTKIRRKISKDGRVAENLIWILQRSIGMVSTECSAKKKKDGKDCIDHDMEILALEILPRLNLGGATAAFIDVLGGLPFDAQNSPLKMPAVQALHTLAADQATCQLIIGKQGRQNSLIQQLVNIITSRNDGSEHRAVTAGKEII</sequence>
<feature type="transmembrane region" description="Helical" evidence="1">
    <location>
        <begin position="139"/>
        <end position="167"/>
    </location>
</feature>
<reference evidence="2 3" key="1">
    <citation type="journal article" date="2019" name="Sci. Rep.">
        <title>A high-quality genome of Eragrostis curvula grass provides insights into Poaceae evolution and supports new strategies to enhance forage quality.</title>
        <authorList>
            <person name="Carballo J."/>
            <person name="Santos B.A.C.M."/>
            <person name="Zappacosta D."/>
            <person name="Garbus I."/>
            <person name="Selva J.P."/>
            <person name="Gallo C.A."/>
            <person name="Diaz A."/>
            <person name="Albertini E."/>
            <person name="Caccamo M."/>
            <person name="Echenique V."/>
        </authorList>
    </citation>
    <scope>NUCLEOTIDE SEQUENCE [LARGE SCALE GENOMIC DNA]</scope>
    <source>
        <strain evidence="3">cv. Victoria</strain>
        <tissue evidence="2">Leaf</tissue>
    </source>
</reference>
<evidence type="ECO:0000256" key="1">
    <source>
        <dbReference type="SAM" id="Phobius"/>
    </source>
</evidence>
<feature type="transmembrane region" description="Helical" evidence="1">
    <location>
        <begin position="187"/>
        <end position="208"/>
    </location>
</feature>
<proteinExistence type="predicted"/>
<keyword evidence="1" id="KW-0812">Transmembrane</keyword>
<keyword evidence="1" id="KW-0472">Membrane</keyword>
<organism evidence="2 3">
    <name type="scientific">Eragrostis curvula</name>
    <name type="common">weeping love grass</name>
    <dbReference type="NCBI Taxonomy" id="38414"/>
    <lineage>
        <taxon>Eukaryota</taxon>
        <taxon>Viridiplantae</taxon>
        <taxon>Streptophyta</taxon>
        <taxon>Embryophyta</taxon>
        <taxon>Tracheophyta</taxon>
        <taxon>Spermatophyta</taxon>
        <taxon>Magnoliopsida</taxon>
        <taxon>Liliopsida</taxon>
        <taxon>Poales</taxon>
        <taxon>Poaceae</taxon>
        <taxon>PACMAD clade</taxon>
        <taxon>Chloridoideae</taxon>
        <taxon>Eragrostideae</taxon>
        <taxon>Eragrostidinae</taxon>
        <taxon>Eragrostis</taxon>
    </lineage>
</organism>
<gene>
    <name evidence="2" type="ORF">EJB05_25238</name>
</gene>
<feature type="non-terminal residue" evidence="2">
    <location>
        <position position="1"/>
    </location>
</feature>
<keyword evidence="1" id="KW-1133">Transmembrane helix</keyword>
<keyword evidence="3" id="KW-1185">Reference proteome</keyword>
<dbReference type="AlphaFoldDB" id="A0A5J9VD91"/>
<feature type="transmembrane region" description="Helical" evidence="1">
    <location>
        <begin position="59"/>
        <end position="80"/>
    </location>
</feature>
<name>A0A5J9VD91_9POAL</name>
<evidence type="ECO:0000313" key="3">
    <source>
        <dbReference type="Proteomes" id="UP000324897"/>
    </source>
</evidence>
<dbReference type="Gene3D" id="1.25.10.10">
    <property type="entry name" value="Leucine-rich Repeat Variant"/>
    <property type="match status" value="1"/>
</dbReference>
<comment type="caution">
    <text evidence="2">The sequence shown here is derived from an EMBL/GenBank/DDBJ whole genome shotgun (WGS) entry which is preliminary data.</text>
</comment>
<dbReference type="EMBL" id="RWGY01000011">
    <property type="protein sequence ID" value="TVU33421.1"/>
    <property type="molecule type" value="Genomic_DNA"/>
</dbReference>
<dbReference type="Proteomes" id="UP000324897">
    <property type="component" value="Chromosome 1"/>
</dbReference>
<accession>A0A5J9VD91</accession>
<evidence type="ECO:0000313" key="2">
    <source>
        <dbReference type="EMBL" id="TVU33421.1"/>
    </source>
</evidence>
<dbReference type="OrthoDB" id="685628at2759"/>